<gene>
    <name evidence="1" type="ORF">TNIN_187821</name>
</gene>
<organism evidence="1 2">
    <name type="scientific">Trichonephila inaurata madagascariensis</name>
    <dbReference type="NCBI Taxonomy" id="2747483"/>
    <lineage>
        <taxon>Eukaryota</taxon>
        <taxon>Metazoa</taxon>
        <taxon>Ecdysozoa</taxon>
        <taxon>Arthropoda</taxon>
        <taxon>Chelicerata</taxon>
        <taxon>Arachnida</taxon>
        <taxon>Araneae</taxon>
        <taxon>Araneomorphae</taxon>
        <taxon>Entelegynae</taxon>
        <taxon>Araneoidea</taxon>
        <taxon>Nephilidae</taxon>
        <taxon>Trichonephila</taxon>
        <taxon>Trichonephila inaurata</taxon>
    </lineage>
</organism>
<protein>
    <submittedName>
        <fullName evidence="1">Uncharacterized protein</fullName>
    </submittedName>
</protein>
<proteinExistence type="predicted"/>
<dbReference type="AlphaFoldDB" id="A0A8X7C1T2"/>
<evidence type="ECO:0000313" key="1">
    <source>
        <dbReference type="EMBL" id="GFY53641.1"/>
    </source>
</evidence>
<name>A0A8X7C1T2_9ARAC</name>
<sequence length="180" mass="20464">MAACCGVFHYTFDVSVGDNFQSFFLYAGYMLLSVSIKKMYKTKTLEVVQHFEPGPSVPEQLHSDSNNNLLNTDIEAFTEIPQPVHSAVVPYVETMPRTAHLPLILEPENIMDKCSKLILSRKSEILKRDMIARAVKKFRHRKNKIPKCLELHSVANYRFAQRLGVNAKLCPSLKNVKLKG</sequence>
<keyword evidence="2" id="KW-1185">Reference proteome</keyword>
<dbReference type="EMBL" id="BMAV01009415">
    <property type="protein sequence ID" value="GFY53641.1"/>
    <property type="molecule type" value="Genomic_DNA"/>
</dbReference>
<dbReference type="OrthoDB" id="10361992at2759"/>
<comment type="caution">
    <text evidence="1">The sequence shown here is derived from an EMBL/GenBank/DDBJ whole genome shotgun (WGS) entry which is preliminary data.</text>
</comment>
<reference evidence="1" key="1">
    <citation type="submission" date="2020-08" db="EMBL/GenBank/DDBJ databases">
        <title>Multicomponent nature underlies the extraordinary mechanical properties of spider dragline silk.</title>
        <authorList>
            <person name="Kono N."/>
            <person name="Nakamura H."/>
            <person name="Mori M."/>
            <person name="Yoshida Y."/>
            <person name="Ohtoshi R."/>
            <person name="Malay A.D."/>
            <person name="Moran D.A.P."/>
            <person name="Tomita M."/>
            <person name="Numata K."/>
            <person name="Arakawa K."/>
        </authorList>
    </citation>
    <scope>NUCLEOTIDE SEQUENCE</scope>
</reference>
<dbReference type="Proteomes" id="UP000886998">
    <property type="component" value="Unassembled WGS sequence"/>
</dbReference>
<accession>A0A8X7C1T2</accession>
<evidence type="ECO:0000313" key="2">
    <source>
        <dbReference type="Proteomes" id="UP000886998"/>
    </source>
</evidence>